<dbReference type="Gene3D" id="3.40.50.150">
    <property type="entry name" value="Vaccinia Virus protein VP39"/>
    <property type="match status" value="1"/>
</dbReference>
<evidence type="ECO:0000313" key="5">
    <source>
        <dbReference type="EMBL" id="POH62367.1"/>
    </source>
</evidence>
<comment type="caution">
    <text evidence="5">The sequence shown here is derived from an EMBL/GenBank/DDBJ whole genome shotgun (WGS) entry which is preliminary data.</text>
</comment>
<dbReference type="SUPFAM" id="SSF53335">
    <property type="entry name" value="S-adenosyl-L-methionine-dependent methyltransferases"/>
    <property type="match status" value="1"/>
</dbReference>
<keyword evidence="6" id="KW-1185">Reference proteome</keyword>
<keyword evidence="3" id="KW-0949">S-adenosyl-L-methionine</keyword>
<dbReference type="PANTHER" id="PTHR43464:SF19">
    <property type="entry name" value="UBIQUINONE BIOSYNTHESIS O-METHYLTRANSFERASE, MITOCHONDRIAL"/>
    <property type="match status" value="1"/>
</dbReference>
<dbReference type="Pfam" id="PF13649">
    <property type="entry name" value="Methyltransf_25"/>
    <property type="match status" value="1"/>
</dbReference>
<accession>A0A2S3Z9Z7</accession>
<dbReference type="RefSeq" id="WP_103461544.1">
    <property type="nucleotide sequence ID" value="NZ_PPXD01000026.1"/>
</dbReference>
<keyword evidence="2 5" id="KW-0808">Transferase</keyword>
<keyword evidence="1 5" id="KW-0489">Methyltransferase</keyword>
<reference evidence="5 6" key="1">
    <citation type="submission" date="2018-01" db="EMBL/GenBank/DDBJ databases">
        <title>Cryobacterium sp. nov., from glaciers in China.</title>
        <authorList>
            <person name="Liu Q."/>
            <person name="Xin Y.-H."/>
        </authorList>
    </citation>
    <scope>NUCLEOTIDE SEQUENCE [LARGE SCALE GENOMIC DNA]</scope>
    <source>
        <strain evidence="5 6">TMN-42</strain>
    </source>
</reference>
<feature type="domain" description="Methyltransferase" evidence="4">
    <location>
        <begin position="52"/>
        <end position="148"/>
    </location>
</feature>
<evidence type="ECO:0000256" key="3">
    <source>
        <dbReference type="ARBA" id="ARBA00022691"/>
    </source>
</evidence>
<dbReference type="GO" id="GO:0032259">
    <property type="term" value="P:methylation"/>
    <property type="evidence" value="ECO:0007669"/>
    <property type="project" value="UniProtKB-KW"/>
</dbReference>
<dbReference type="InterPro" id="IPR041698">
    <property type="entry name" value="Methyltransf_25"/>
</dbReference>
<protein>
    <submittedName>
        <fullName evidence="5">Methyltransferase type 11</fullName>
    </submittedName>
</protein>
<dbReference type="EMBL" id="PPXD01000026">
    <property type="protein sequence ID" value="POH62367.1"/>
    <property type="molecule type" value="Genomic_DNA"/>
</dbReference>
<dbReference type="Proteomes" id="UP000237340">
    <property type="component" value="Unassembled WGS sequence"/>
</dbReference>
<organism evidence="5 6">
    <name type="scientific">Cryobacterium zongtaii</name>
    <dbReference type="NCBI Taxonomy" id="1259217"/>
    <lineage>
        <taxon>Bacteria</taxon>
        <taxon>Bacillati</taxon>
        <taxon>Actinomycetota</taxon>
        <taxon>Actinomycetes</taxon>
        <taxon>Micrococcales</taxon>
        <taxon>Microbacteriaceae</taxon>
        <taxon>Cryobacterium</taxon>
    </lineage>
</organism>
<evidence type="ECO:0000256" key="2">
    <source>
        <dbReference type="ARBA" id="ARBA00022679"/>
    </source>
</evidence>
<evidence type="ECO:0000313" key="6">
    <source>
        <dbReference type="Proteomes" id="UP000237340"/>
    </source>
</evidence>
<dbReference type="InterPro" id="IPR029063">
    <property type="entry name" value="SAM-dependent_MTases_sf"/>
</dbReference>
<sequence length="219" mass="23549">MHTNDTAREPQEPDAIGDFWDQRYAGNETLWSGRPNAALVSETHHLRPGRALDVGCGEGADALWLAAQGWDVTALDVSRVALERAARQADLVRADLVGGTVRWLHAGLVEAALPAASFDLVSAQYPALLRTDENIAERALLDAVAPGGVLLIVHHPTPTAAEAAAHGFDPDLYVSPAQVAALLDDTWRIEVDETRPRHVATGAGAHHTEDVVVRARRLH</sequence>
<evidence type="ECO:0000256" key="1">
    <source>
        <dbReference type="ARBA" id="ARBA00022603"/>
    </source>
</evidence>
<name>A0A2S3Z9Z7_9MICO</name>
<proteinExistence type="predicted"/>
<dbReference type="PANTHER" id="PTHR43464">
    <property type="entry name" value="METHYLTRANSFERASE"/>
    <property type="match status" value="1"/>
</dbReference>
<evidence type="ECO:0000259" key="4">
    <source>
        <dbReference type="Pfam" id="PF13649"/>
    </source>
</evidence>
<dbReference type="AlphaFoldDB" id="A0A2S3Z9Z7"/>
<gene>
    <name evidence="5" type="ORF">C3B61_15955</name>
</gene>
<dbReference type="CDD" id="cd02440">
    <property type="entry name" value="AdoMet_MTases"/>
    <property type="match status" value="1"/>
</dbReference>
<dbReference type="GO" id="GO:0008168">
    <property type="term" value="F:methyltransferase activity"/>
    <property type="evidence" value="ECO:0007669"/>
    <property type="project" value="UniProtKB-KW"/>
</dbReference>